<proteinExistence type="predicted"/>
<dbReference type="Proteomes" id="UP001178461">
    <property type="component" value="Chromosome 7"/>
</dbReference>
<evidence type="ECO:0000313" key="5">
    <source>
        <dbReference type="Proteomes" id="UP001178461"/>
    </source>
</evidence>
<dbReference type="SMART" id="SM00175">
    <property type="entry name" value="RAB"/>
    <property type="match status" value="1"/>
</dbReference>
<dbReference type="InterPro" id="IPR050227">
    <property type="entry name" value="Rab"/>
</dbReference>
<dbReference type="InterPro" id="IPR005225">
    <property type="entry name" value="Small_GTP-bd"/>
</dbReference>
<dbReference type="NCBIfam" id="TIGR00231">
    <property type="entry name" value="small_GTP"/>
    <property type="match status" value="1"/>
</dbReference>
<dbReference type="GO" id="GO:0005525">
    <property type="term" value="F:GTP binding"/>
    <property type="evidence" value="ECO:0007669"/>
    <property type="project" value="UniProtKB-KW"/>
</dbReference>
<dbReference type="AlphaFoldDB" id="A0AA35PB55"/>
<dbReference type="InterPro" id="IPR027417">
    <property type="entry name" value="P-loop_NTPase"/>
</dbReference>
<sequence length="197" mass="21927">MAGTRSRRFKMILLGDFGVGKTTLFHRIKLGRFLEGDHPPGQHSYTCEKTLPLKLNSRNCQVQISLWDTAGEERFLSLSRSYYRDADAVLLVYSLQHLLSFDSLLHWLYLARQYCADANLFLLGNKSDLESCVPEEKAEKFAVEHGASGRFKVSAKTGKGSVPSWLPDDGEKSTAGEISRLGDISSEATASSDFCLQ</sequence>
<dbReference type="InterPro" id="IPR001806">
    <property type="entry name" value="Small_GTPase"/>
</dbReference>
<name>A0AA35PB55_9SAUR</name>
<keyword evidence="5" id="KW-1185">Reference proteome</keyword>
<feature type="region of interest" description="Disordered" evidence="3">
    <location>
        <begin position="154"/>
        <end position="197"/>
    </location>
</feature>
<dbReference type="SMART" id="SM00174">
    <property type="entry name" value="RHO"/>
    <property type="match status" value="1"/>
</dbReference>
<feature type="compositionally biased region" description="Polar residues" evidence="3">
    <location>
        <begin position="186"/>
        <end position="197"/>
    </location>
</feature>
<dbReference type="PRINTS" id="PR00449">
    <property type="entry name" value="RASTRNSFRMNG"/>
</dbReference>
<dbReference type="PANTHER" id="PTHR47977">
    <property type="entry name" value="RAS-RELATED PROTEIN RAB"/>
    <property type="match status" value="1"/>
</dbReference>
<accession>A0AA35PB55</accession>
<reference evidence="4" key="1">
    <citation type="submission" date="2022-12" db="EMBL/GenBank/DDBJ databases">
        <authorList>
            <person name="Alioto T."/>
            <person name="Alioto T."/>
            <person name="Gomez Garrido J."/>
        </authorList>
    </citation>
    <scope>NUCLEOTIDE SEQUENCE</scope>
</reference>
<protein>
    <submittedName>
        <fullName evidence="4">Ras-related protein Rab-19-like isoform X1</fullName>
    </submittedName>
</protein>
<keyword evidence="2" id="KW-0342">GTP-binding</keyword>
<dbReference type="EMBL" id="OX395132">
    <property type="protein sequence ID" value="CAI5778823.1"/>
    <property type="molecule type" value="Genomic_DNA"/>
</dbReference>
<evidence type="ECO:0000256" key="1">
    <source>
        <dbReference type="ARBA" id="ARBA00022741"/>
    </source>
</evidence>
<gene>
    <name evidence="4" type="ORF">PODLI_1B010498</name>
</gene>
<keyword evidence="1" id="KW-0547">Nucleotide-binding</keyword>
<dbReference type="GO" id="GO:0003924">
    <property type="term" value="F:GTPase activity"/>
    <property type="evidence" value="ECO:0007669"/>
    <property type="project" value="InterPro"/>
</dbReference>
<evidence type="ECO:0000256" key="3">
    <source>
        <dbReference type="SAM" id="MobiDB-lite"/>
    </source>
</evidence>
<dbReference type="SUPFAM" id="SSF52540">
    <property type="entry name" value="P-loop containing nucleoside triphosphate hydrolases"/>
    <property type="match status" value="1"/>
</dbReference>
<evidence type="ECO:0000256" key="2">
    <source>
        <dbReference type="ARBA" id="ARBA00023134"/>
    </source>
</evidence>
<organism evidence="4 5">
    <name type="scientific">Podarcis lilfordi</name>
    <name type="common">Lilford's wall lizard</name>
    <dbReference type="NCBI Taxonomy" id="74358"/>
    <lineage>
        <taxon>Eukaryota</taxon>
        <taxon>Metazoa</taxon>
        <taxon>Chordata</taxon>
        <taxon>Craniata</taxon>
        <taxon>Vertebrata</taxon>
        <taxon>Euteleostomi</taxon>
        <taxon>Lepidosauria</taxon>
        <taxon>Squamata</taxon>
        <taxon>Bifurcata</taxon>
        <taxon>Unidentata</taxon>
        <taxon>Episquamata</taxon>
        <taxon>Laterata</taxon>
        <taxon>Lacertibaenia</taxon>
        <taxon>Lacertidae</taxon>
        <taxon>Podarcis</taxon>
    </lineage>
</organism>
<dbReference type="SMART" id="SM00173">
    <property type="entry name" value="RAS"/>
    <property type="match status" value="1"/>
</dbReference>
<dbReference type="Pfam" id="PF00071">
    <property type="entry name" value="Ras"/>
    <property type="match status" value="1"/>
</dbReference>
<dbReference type="PROSITE" id="PS51419">
    <property type="entry name" value="RAB"/>
    <property type="match status" value="1"/>
</dbReference>
<evidence type="ECO:0000313" key="4">
    <source>
        <dbReference type="EMBL" id="CAI5778823.1"/>
    </source>
</evidence>
<dbReference type="CDD" id="cd00154">
    <property type="entry name" value="Rab"/>
    <property type="match status" value="1"/>
</dbReference>
<dbReference type="Gene3D" id="3.40.50.300">
    <property type="entry name" value="P-loop containing nucleotide triphosphate hydrolases"/>
    <property type="match status" value="1"/>
</dbReference>